<gene>
    <name evidence="1" type="ORF">BRO54_3454</name>
</gene>
<comment type="caution">
    <text evidence="1">The sequence shown here is derived from an EMBL/GenBank/DDBJ whole genome shotgun (WGS) entry which is preliminary data.</text>
</comment>
<sequence>MTPGVGCPASLFRRQTAMGRLPSFWGRIHNRVDVAALLGAARR</sequence>
<dbReference type="Proteomes" id="UP000186030">
    <property type="component" value="Unassembled WGS sequence"/>
</dbReference>
<proteinExistence type="predicted"/>
<dbReference type="EMBL" id="MQMG01000062">
    <property type="protein sequence ID" value="OKO88991.1"/>
    <property type="molecule type" value="Genomic_DNA"/>
</dbReference>
<evidence type="ECO:0000313" key="1">
    <source>
        <dbReference type="EMBL" id="OKO88991.1"/>
    </source>
</evidence>
<dbReference type="AlphaFoldDB" id="A0A1Q5SLU6"/>
<accession>A0A1Q5SLU6</accession>
<reference evidence="1 2" key="1">
    <citation type="submission" date="2016-11" db="EMBL/GenBank/DDBJ databases">
        <authorList>
            <person name="Kadnikov V."/>
            <person name="Nazina T."/>
        </authorList>
    </citation>
    <scope>NUCLEOTIDE SEQUENCE [LARGE SCALE GENOMIC DNA]</scope>
    <source>
        <strain evidence="1 2">1017</strain>
    </source>
</reference>
<organism evidence="1 2">
    <name type="scientific">Geobacillus proteiniphilus</name>
    <dbReference type="NCBI Taxonomy" id="860353"/>
    <lineage>
        <taxon>Bacteria</taxon>
        <taxon>Bacillati</taxon>
        <taxon>Bacillota</taxon>
        <taxon>Bacilli</taxon>
        <taxon>Bacillales</taxon>
        <taxon>Anoxybacillaceae</taxon>
        <taxon>Geobacillus</taxon>
    </lineage>
</organism>
<evidence type="ECO:0000313" key="2">
    <source>
        <dbReference type="Proteomes" id="UP000186030"/>
    </source>
</evidence>
<reference evidence="2" key="2">
    <citation type="submission" date="2017-01" db="EMBL/GenBank/DDBJ databases">
        <title>Genome sequencing and annotation of Geobacillus sp. 1017, a Hydrocarbon-Oxidizing Thermophilic Bacterium Isolated from a Heavy Oil Reservoir (China).</title>
        <authorList>
            <person name="Kadnikov V.V."/>
            <person name="Mardanov A.V."/>
            <person name="Poltaraus A.B."/>
            <person name="Sokolova D.S."/>
            <person name="Semenova E.M."/>
            <person name="Ravin N.V."/>
            <person name="Tourova T.P."/>
            <person name="Nazina T.N."/>
        </authorList>
    </citation>
    <scope>NUCLEOTIDE SEQUENCE [LARGE SCALE GENOMIC DNA]</scope>
    <source>
        <strain evidence="2">1017</strain>
    </source>
</reference>
<name>A0A1Q5SLU6_9BACL</name>
<protein>
    <submittedName>
        <fullName evidence="1">Uncharacterized protein</fullName>
    </submittedName>
</protein>